<comment type="catalytic activity">
    <reaction evidence="17">
        <text>[GlcNAc-(1-&gt;4)-Mur2Ac(oyl-L-Ala-gamma-D-Glu-L-Lys-D-Ala-D-Ala)](n)-di-trans,octa-cis-undecaprenyl diphosphate + beta-D-GlcNAc-(1-&gt;4)-Mur2Ac(oyl-L-Ala-gamma-D-Glu-L-Lys-D-Ala-D-Ala)-di-trans,octa-cis-undecaprenyl diphosphate = [GlcNAc-(1-&gt;4)-Mur2Ac(oyl-L-Ala-gamma-D-Glu-L-Lys-D-Ala-D-Ala)](n+1)-di-trans,octa-cis-undecaprenyl diphosphate + di-trans,octa-cis-undecaprenyl diphosphate + H(+)</text>
        <dbReference type="Rhea" id="RHEA:23708"/>
        <dbReference type="Rhea" id="RHEA-COMP:9602"/>
        <dbReference type="Rhea" id="RHEA-COMP:9603"/>
        <dbReference type="ChEBI" id="CHEBI:15378"/>
        <dbReference type="ChEBI" id="CHEBI:58405"/>
        <dbReference type="ChEBI" id="CHEBI:60033"/>
        <dbReference type="ChEBI" id="CHEBI:78435"/>
        <dbReference type="EC" id="2.4.99.28"/>
    </reaction>
</comment>
<keyword evidence="22" id="KW-1185">Reference proteome</keyword>
<dbReference type="NCBIfam" id="TIGR02074">
    <property type="entry name" value="PBP_1a_fam"/>
    <property type="match status" value="1"/>
</dbReference>
<evidence type="ECO:0000259" key="19">
    <source>
        <dbReference type="Pfam" id="PF00905"/>
    </source>
</evidence>
<evidence type="ECO:0000256" key="13">
    <source>
        <dbReference type="ARBA" id="ARBA00023136"/>
    </source>
</evidence>
<organism evidence="21 22">
    <name type="scientific">Alkalicoccus daliensis</name>
    <dbReference type="NCBI Taxonomy" id="745820"/>
    <lineage>
        <taxon>Bacteria</taxon>
        <taxon>Bacillati</taxon>
        <taxon>Bacillota</taxon>
        <taxon>Bacilli</taxon>
        <taxon>Bacillales</taxon>
        <taxon>Bacillaceae</taxon>
        <taxon>Alkalicoccus</taxon>
    </lineage>
</organism>
<evidence type="ECO:0000256" key="5">
    <source>
        <dbReference type="ARBA" id="ARBA00022670"/>
    </source>
</evidence>
<evidence type="ECO:0000256" key="7">
    <source>
        <dbReference type="ARBA" id="ARBA00022679"/>
    </source>
</evidence>
<dbReference type="OrthoDB" id="9766909at2"/>
<comment type="similarity">
    <text evidence="2">In the N-terminal section; belongs to the glycosyltransferase 51 family.</text>
</comment>
<keyword evidence="11" id="KW-0573">Peptidoglycan synthesis</keyword>
<feature type="transmembrane region" description="Helical" evidence="18">
    <location>
        <begin position="6"/>
        <end position="35"/>
    </location>
</feature>
<evidence type="ECO:0000256" key="2">
    <source>
        <dbReference type="ARBA" id="ARBA00007739"/>
    </source>
</evidence>
<protein>
    <submittedName>
        <fullName evidence="21">Penicillin-binding protein 2A</fullName>
    </submittedName>
</protein>
<dbReference type="GO" id="GO:0008360">
    <property type="term" value="P:regulation of cell shape"/>
    <property type="evidence" value="ECO:0007669"/>
    <property type="project" value="UniProtKB-KW"/>
</dbReference>
<dbReference type="GO" id="GO:0009252">
    <property type="term" value="P:peptidoglycan biosynthetic process"/>
    <property type="evidence" value="ECO:0007669"/>
    <property type="project" value="UniProtKB-KW"/>
</dbReference>
<dbReference type="InterPro" id="IPR050396">
    <property type="entry name" value="Glycosyltr_51/Transpeptidase"/>
</dbReference>
<evidence type="ECO:0000256" key="12">
    <source>
        <dbReference type="ARBA" id="ARBA00022989"/>
    </source>
</evidence>
<sequence>MWGKRIAYSIIAVLIIAITVVSVYLGIILFGNYAIDEKDLVMKESTTVVDTEGQEITRLFSENRETVSIDQIPSHVQEAFIAVEDQRFYDHTGIDPRSILRALYRDIIARSASEGGSTITQQLAKNVFLSPEKSLLRKTEEVLIALNLEHRYSKEEILEMYMNRIYFGHGAHGVQAASQLYFGKSIEELDVEEGALLASLPKGPNLYSPFIDEDKSKSRRDLVLSLMHQQGYLEAEETVRLQGRTIPQDQHSITSDPAYDTYVDMLIEEMENVYHISEEEVLSGGYRIVAPIDTSLQLKSYETLHAEDAYPIEGMEGSLVLLDNETGGVKAVQGGRNYARKGFNYADAPSQPGSVMKPLAVFAPAMEAGEYEPYSLLKDEQLSYDGYEPQNLNGTYEGEVTMYDALLHSVNAPAVWLLNELGIDEAKEILEKQNILIEDEGLSIALGGLEKGISPMQTAAAYRTFANEGRYSTPYFVEEIYDRHGELIEQVEIEEIEVVSPQTAWNMTRMLEAVVTEGTGTAGSFDGALAGKTGTSTGARDIWFAGWTPEVSGAVWMGAGEANEQLSSSTPTALFKNVISSEEGQDLAFSPPEGVNDLEEPIRLAELNNLEADMNLGLLGGNVELRWEAVDEERLHYRIYKLNDGERELLDEVVGESSYTVSRQNIFASHEFIVVPYNPQTKREGTPSERVEADWSIFSWNAS</sequence>
<dbReference type="InterPro" id="IPR012338">
    <property type="entry name" value="Beta-lactam/transpept-like"/>
</dbReference>
<evidence type="ECO:0000256" key="9">
    <source>
        <dbReference type="ARBA" id="ARBA00022801"/>
    </source>
</evidence>
<dbReference type="RefSeq" id="WP_090843618.1">
    <property type="nucleotide sequence ID" value="NZ_FNIL01000010.1"/>
</dbReference>
<evidence type="ECO:0000256" key="4">
    <source>
        <dbReference type="ARBA" id="ARBA00022645"/>
    </source>
</evidence>
<keyword evidence="9" id="KW-0378">Hydrolase</keyword>
<evidence type="ECO:0000256" key="1">
    <source>
        <dbReference type="ARBA" id="ARBA00007090"/>
    </source>
</evidence>
<keyword evidence="12 18" id="KW-1133">Transmembrane helix</keyword>
<feature type="domain" description="Penicillin-binding protein transpeptidase" evidence="19">
    <location>
        <begin position="317"/>
        <end position="579"/>
    </location>
</feature>
<dbReference type="PANTHER" id="PTHR32282:SF32">
    <property type="entry name" value="PENICILLIN-BINDING PROTEIN 2A"/>
    <property type="match status" value="1"/>
</dbReference>
<keyword evidence="14" id="KW-0511">Multifunctional enzyme</keyword>
<keyword evidence="3" id="KW-1003">Cell membrane</keyword>
<dbReference type="AlphaFoldDB" id="A0A1H0IG92"/>
<evidence type="ECO:0000256" key="17">
    <source>
        <dbReference type="ARBA" id="ARBA00049902"/>
    </source>
</evidence>
<evidence type="ECO:0000313" key="22">
    <source>
        <dbReference type="Proteomes" id="UP000198778"/>
    </source>
</evidence>
<evidence type="ECO:0000256" key="15">
    <source>
        <dbReference type="ARBA" id="ARBA00023316"/>
    </source>
</evidence>
<dbReference type="Proteomes" id="UP000198778">
    <property type="component" value="Unassembled WGS sequence"/>
</dbReference>
<evidence type="ECO:0000256" key="18">
    <source>
        <dbReference type="SAM" id="Phobius"/>
    </source>
</evidence>
<comment type="similarity">
    <text evidence="1">In the C-terminal section; belongs to the transpeptidase family.</text>
</comment>
<dbReference type="GO" id="GO:0008658">
    <property type="term" value="F:penicillin binding"/>
    <property type="evidence" value="ECO:0007669"/>
    <property type="project" value="InterPro"/>
</dbReference>
<evidence type="ECO:0000256" key="3">
    <source>
        <dbReference type="ARBA" id="ARBA00022475"/>
    </source>
</evidence>
<reference evidence="22" key="1">
    <citation type="submission" date="2016-10" db="EMBL/GenBank/DDBJ databases">
        <authorList>
            <person name="Varghese N."/>
            <person name="Submissions S."/>
        </authorList>
    </citation>
    <scope>NUCLEOTIDE SEQUENCE [LARGE SCALE GENOMIC DNA]</scope>
    <source>
        <strain evidence="22">CGMCC 1.10369</strain>
    </source>
</reference>
<dbReference type="Pfam" id="PF00912">
    <property type="entry name" value="Transgly"/>
    <property type="match status" value="1"/>
</dbReference>
<dbReference type="SUPFAM" id="SSF56601">
    <property type="entry name" value="beta-lactamase/transpeptidase-like"/>
    <property type="match status" value="1"/>
</dbReference>
<dbReference type="SUPFAM" id="SSF53955">
    <property type="entry name" value="Lysozyme-like"/>
    <property type="match status" value="1"/>
</dbReference>
<dbReference type="GO" id="GO:0071555">
    <property type="term" value="P:cell wall organization"/>
    <property type="evidence" value="ECO:0007669"/>
    <property type="project" value="UniProtKB-KW"/>
</dbReference>
<dbReference type="GO" id="GO:0030288">
    <property type="term" value="C:outer membrane-bounded periplasmic space"/>
    <property type="evidence" value="ECO:0007669"/>
    <property type="project" value="TreeGrafter"/>
</dbReference>
<keyword evidence="15" id="KW-0961">Cell wall biogenesis/degradation</keyword>
<keyword evidence="7" id="KW-0808">Transferase</keyword>
<evidence type="ECO:0000256" key="6">
    <source>
        <dbReference type="ARBA" id="ARBA00022676"/>
    </source>
</evidence>
<accession>A0A1H0IG92</accession>
<keyword evidence="4" id="KW-0121">Carboxypeptidase</keyword>
<keyword evidence="10" id="KW-0133">Cell shape</keyword>
<dbReference type="InterPro" id="IPR036950">
    <property type="entry name" value="PBP_transglycosylase"/>
</dbReference>
<evidence type="ECO:0000256" key="10">
    <source>
        <dbReference type="ARBA" id="ARBA00022960"/>
    </source>
</evidence>
<evidence type="ECO:0000259" key="20">
    <source>
        <dbReference type="Pfam" id="PF00912"/>
    </source>
</evidence>
<evidence type="ECO:0000256" key="14">
    <source>
        <dbReference type="ARBA" id="ARBA00023268"/>
    </source>
</evidence>
<evidence type="ECO:0000256" key="8">
    <source>
        <dbReference type="ARBA" id="ARBA00022692"/>
    </source>
</evidence>
<dbReference type="Pfam" id="PF00905">
    <property type="entry name" value="Transpeptidase"/>
    <property type="match status" value="1"/>
</dbReference>
<dbReference type="GO" id="GO:0009002">
    <property type="term" value="F:serine-type D-Ala-D-Ala carboxypeptidase activity"/>
    <property type="evidence" value="ECO:0007669"/>
    <property type="project" value="UniProtKB-EC"/>
</dbReference>
<keyword evidence="8 18" id="KW-0812">Transmembrane</keyword>
<dbReference type="GO" id="GO:0008955">
    <property type="term" value="F:peptidoglycan glycosyltransferase activity"/>
    <property type="evidence" value="ECO:0007669"/>
    <property type="project" value="UniProtKB-EC"/>
</dbReference>
<dbReference type="Gene3D" id="3.40.710.10">
    <property type="entry name" value="DD-peptidase/beta-lactamase superfamily"/>
    <property type="match status" value="1"/>
</dbReference>
<proteinExistence type="inferred from homology"/>
<evidence type="ECO:0000256" key="16">
    <source>
        <dbReference type="ARBA" id="ARBA00034000"/>
    </source>
</evidence>
<evidence type="ECO:0000313" key="21">
    <source>
        <dbReference type="EMBL" id="SDO30413.1"/>
    </source>
</evidence>
<keyword evidence="5" id="KW-0645">Protease</keyword>
<gene>
    <name evidence="21" type="ORF">SAMN04488053_110131</name>
</gene>
<dbReference type="InterPro" id="IPR023346">
    <property type="entry name" value="Lysozyme-like_dom_sf"/>
</dbReference>
<dbReference type="FunFam" id="1.10.3810.10:FF:000001">
    <property type="entry name" value="Penicillin-binding protein 1A"/>
    <property type="match status" value="1"/>
</dbReference>
<dbReference type="STRING" id="745820.SAMN04488053_110131"/>
<dbReference type="PANTHER" id="PTHR32282">
    <property type="entry name" value="BINDING PROTEIN TRANSPEPTIDASE, PUTATIVE-RELATED"/>
    <property type="match status" value="1"/>
</dbReference>
<dbReference type="InterPro" id="IPR001460">
    <property type="entry name" value="PCN-bd_Tpept"/>
</dbReference>
<dbReference type="GO" id="GO:0006508">
    <property type="term" value="P:proteolysis"/>
    <property type="evidence" value="ECO:0007669"/>
    <property type="project" value="UniProtKB-KW"/>
</dbReference>
<feature type="domain" description="Glycosyl transferase family 51" evidence="20">
    <location>
        <begin position="53"/>
        <end position="227"/>
    </location>
</feature>
<dbReference type="Gene3D" id="1.10.3810.10">
    <property type="entry name" value="Biosynthetic peptidoglycan transglycosylase-like"/>
    <property type="match status" value="1"/>
</dbReference>
<name>A0A1H0IG92_9BACI</name>
<dbReference type="InterPro" id="IPR001264">
    <property type="entry name" value="Glyco_trans_51"/>
</dbReference>
<evidence type="ECO:0000256" key="11">
    <source>
        <dbReference type="ARBA" id="ARBA00022984"/>
    </source>
</evidence>
<keyword evidence="13 18" id="KW-0472">Membrane</keyword>
<keyword evidence="6" id="KW-0328">Glycosyltransferase</keyword>
<comment type="catalytic activity">
    <reaction evidence="16">
        <text>Preferential cleavage: (Ac)2-L-Lys-D-Ala-|-D-Ala. Also transpeptidation of peptidyl-alanyl moieties that are N-acyl substituents of D-alanine.</text>
        <dbReference type="EC" id="3.4.16.4"/>
    </reaction>
</comment>
<dbReference type="EMBL" id="FNIL01000010">
    <property type="protein sequence ID" value="SDO30413.1"/>
    <property type="molecule type" value="Genomic_DNA"/>
</dbReference>